<reference evidence="3 4" key="1">
    <citation type="submission" date="2018-06" db="EMBL/GenBank/DDBJ databases">
        <title>Draft genome sequence of Modestobacter versicolor CP153-2.</title>
        <authorList>
            <person name="Gundlapally S.R."/>
        </authorList>
    </citation>
    <scope>NUCLEOTIDE SEQUENCE [LARGE SCALE GENOMIC DNA]</scope>
    <source>
        <strain evidence="3 4">CP153-2</strain>
    </source>
</reference>
<keyword evidence="4" id="KW-1185">Reference proteome</keyword>
<dbReference type="OrthoDB" id="3381914at2"/>
<dbReference type="AlphaFoldDB" id="A0A323V889"/>
<sequence>MPVEQTLTRVAGDLVKDRVDLARRRLRGLVEAFPHRLDLRERLADTYRRTGDAAQAGRWAYLGGAARPEEVAAFEALYPHPDRRLEALRWPDGSEPGDPLGRRRLQHLRAHSAALADGSAVWVGPPRRDAVRTRTSPAEVASAAGCLLVAVVLLALVVVGAVVVVRALVG</sequence>
<protein>
    <submittedName>
        <fullName evidence="3">Uncharacterized protein</fullName>
    </submittedName>
</protein>
<dbReference type="EMBL" id="QKNV01000201">
    <property type="protein sequence ID" value="PZA20270.1"/>
    <property type="molecule type" value="Genomic_DNA"/>
</dbReference>
<feature type="transmembrane region" description="Helical" evidence="1">
    <location>
        <begin position="147"/>
        <end position="169"/>
    </location>
</feature>
<organism evidence="3 4">
    <name type="scientific">Modestobacter versicolor</name>
    <dbReference type="NCBI Taxonomy" id="429133"/>
    <lineage>
        <taxon>Bacteria</taxon>
        <taxon>Bacillati</taxon>
        <taxon>Actinomycetota</taxon>
        <taxon>Actinomycetes</taxon>
        <taxon>Geodermatophilales</taxon>
        <taxon>Geodermatophilaceae</taxon>
        <taxon>Modestobacter</taxon>
    </lineage>
</organism>
<dbReference type="Proteomes" id="UP000247602">
    <property type="component" value="Unassembled WGS sequence"/>
</dbReference>
<accession>A0A323V889</accession>
<evidence type="ECO:0000313" key="5">
    <source>
        <dbReference type="Proteomes" id="UP000580718"/>
    </source>
</evidence>
<dbReference type="Pfam" id="PF20225">
    <property type="entry name" value="DUF6584"/>
    <property type="match status" value="1"/>
</dbReference>
<keyword evidence="1" id="KW-0812">Transmembrane</keyword>
<comment type="caution">
    <text evidence="3">The sequence shown here is derived from an EMBL/GenBank/DDBJ whole genome shotgun (WGS) entry which is preliminary data.</text>
</comment>
<reference evidence="2 5" key="2">
    <citation type="submission" date="2020-08" db="EMBL/GenBank/DDBJ databases">
        <title>Sequencing the genomes of 1000 actinobacteria strains.</title>
        <authorList>
            <person name="Klenk H.-P."/>
        </authorList>
    </citation>
    <scope>NUCLEOTIDE SEQUENCE [LARGE SCALE GENOMIC DNA]</scope>
    <source>
        <strain evidence="2 5">DSM 16678</strain>
    </source>
</reference>
<dbReference type="Proteomes" id="UP000580718">
    <property type="component" value="Unassembled WGS sequence"/>
</dbReference>
<evidence type="ECO:0000313" key="4">
    <source>
        <dbReference type="Proteomes" id="UP000247602"/>
    </source>
</evidence>
<keyword evidence="1" id="KW-0472">Membrane</keyword>
<evidence type="ECO:0000313" key="2">
    <source>
        <dbReference type="EMBL" id="MBB3675674.1"/>
    </source>
</evidence>
<proteinExistence type="predicted"/>
<evidence type="ECO:0000256" key="1">
    <source>
        <dbReference type="SAM" id="Phobius"/>
    </source>
</evidence>
<dbReference type="RefSeq" id="WP_110553251.1">
    <property type="nucleotide sequence ID" value="NZ_JACIBU010000001.1"/>
</dbReference>
<keyword evidence="1" id="KW-1133">Transmembrane helix</keyword>
<evidence type="ECO:0000313" key="3">
    <source>
        <dbReference type="EMBL" id="PZA20270.1"/>
    </source>
</evidence>
<dbReference type="InterPro" id="IPR046491">
    <property type="entry name" value="DUF6584"/>
</dbReference>
<name>A0A323V889_9ACTN</name>
<dbReference type="EMBL" id="JACIBU010000001">
    <property type="protein sequence ID" value="MBB3675674.1"/>
    <property type="molecule type" value="Genomic_DNA"/>
</dbReference>
<gene>
    <name evidence="3" type="ORF">DMO24_16320</name>
    <name evidence="2" type="ORF">FHX36_001409</name>
</gene>